<gene>
    <name evidence="8" type="ORF">BJP36_19485</name>
</gene>
<dbReference type="Pfam" id="PF00848">
    <property type="entry name" value="Ring_hydroxyl_A"/>
    <property type="match status" value="1"/>
</dbReference>
<organism evidence="8 9">
    <name type="scientific">Moorena producens (strain JHB)</name>
    <dbReference type="NCBI Taxonomy" id="1454205"/>
    <lineage>
        <taxon>Bacteria</taxon>
        <taxon>Bacillati</taxon>
        <taxon>Cyanobacteriota</taxon>
        <taxon>Cyanophyceae</taxon>
        <taxon>Coleofasciculales</taxon>
        <taxon>Coleofasciculaceae</taxon>
        <taxon>Moorena</taxon>
    </lineage>
</organism>
<comment type="cofactor">
    <cofactor evidence="1">
        <name>Fe cation</name>
        <dbReference type="ChEBI" id="CHEBI:24875"/>
    </cofactor>
</comment>
<accession>A0A1D9G2C2</accession>
<keyword evidence="4" id="KW-0560">Oxidoreductase</keyword>
<dbReference type="Gene3D" id="3.90.380.10">
    <property type="entry name" value="Naphthalene 1,2-dioxygenase Alpha Subunit, Chain A, domain 1"/>
    <property type="match status" value="1"/>
</dbReference>
<keyword evidence="2" id="KW-0001">2Fe-2S</keyword>
<keyword evidence="6" id="KW-0411">Iron-sulfur</keyword>
<evidence type="ECO:0000256" key="3">
    <source>
        <dbReference type="ARBA" id="ARBA00022723"/>
    </source>
</evidence>
<sequence>MLSLPHEFYFSEEIFALEKKRCQFKDIFIGHSSFVNESQNYYVLPHTKDTKVLIHDGENIQVLPNICKHRYATMLKDKGHCRSIVCPVHSWSYDLNGKMLSSANIECDHALHSLEKESIDIYDGFVFPKNDSALKGALETSKTFTNINFEKLSLYAHDCFFVKVNWKSYMDTFLDNYHLEACHPNFKTFLDSRYIESIFRDDFSVQAIHLREKIQIKTSALGDYIDCYNKYVGKFPEDYGAVWLCIYPNIIIEISQCFALVAVVIPESIDTCSIHEYRLVEEQFSQHQDFLNAFDQYMYEIEYEDHDLMTKIHQGRKALYQQGQQHCGPYHPTKEAGQKQFHDYIRRMIPVSIDGNILGDLGASKKTVSPRMDVVNPSLKSDTIYLSSQKLLGKG</sequence>
<dbReference type="SUPFAM" id="SSF55961">
    <property type="entry name" value="Bet v1-like"/>
    <property type="match status" value="1"/>
</dbReference>
<evidence type="ECO:0000256" key="2">
    <source>
        <dbReference type="ARBA" id="ARBA00022714"/>
    </source>
</evidence>
<evidence type="ECO:0000256" key="6">
    <source>
        <dbReference type="ARBA" id="ARBA00023014"/>
    </source>
</evidence>
<dbReference type="PROSITE" id="PS51296">
    <property type="entry name" value="RIESKE"/>
    <property type="match status" value="1"/>
</dbReference>
<feature type="domain" description="Rieske" evidence="7">
    <location>
        <begin position="26"/>
        <end position="128"/>
    </location>
</feature>
<dbReference type="GO" id="GO:0051537">
    <property type="term" value="F:2 iron, 2 sulfur cluster binding"/>
    <property type="evidence" value="ECO:0007669"/>
    <property type="project" value="UniProtKB-KW"/>
</dbReference>
<dbReference type="Pfam" id="PF00355">
    <property type="entry name" value="Rieske"/>
    <property type="match status" value="1"/>
</dbReference>
<keyword evidence="3" id="KW-0479">Metal-binding</keyword>
<dbReference type="InterPro" id="IPR036922">
    <property type="entry name" value="Rieske_2Fe-2S_sf"/>
</dbReference>
<dbReference type="EMBL" id="CP017708">
    <property type="protein sequence ID" value="AOY81767.1"/>
    <property type="molecule type" value="Genomic_DNA"/>
</dbReference>
<evidence type="ECO:0000313" key="8">
    <source>
        <dbReference type="EMBL" id="AOY81767.1"/>
    </source>
</evidence>
<proteinExistence type="predicted"/>
<protein>
    <submittedName>
        <fullName evidence="8">Rieske 2Fe-2S domain-containing protein</fullName>
    </submittedName>
</protein>
<dbReference type="GO" id="GO:0016705">
    <property type="term" value="F:oxidoreductase activity, acting on paired donors, with incorporation or reduction of molecular oxygen"/>
    <property type="evidence" value="ECO:0007669"/>
    <property type="project" value="UniProtKB-ARBA"/>
</dbReference>
<dbReference type="Proteomes" id="UP000176944">
    <property type="component" value="Chromosome"/>
</dbReference>
<dbReference type="GO" id="GO:0005506">
    <property type="term" value="F:iron ion binding"/>
    <property type="evidence" value="ECO:0007669"/>
    <property type="project" value="InterPro"/>
</dbReference>
<dbReference type="GO" id="GO:0004497">
    <property type="term" value="F:monooxygenase activity"/>
    <property type="evidence" value="ECO:0007669"/>
    <property type="project" value="UniProtKB-ARBA"/>
</dbReference>
<dbReference type="InterPro" id="IPR017941">
    <property type="entry name" value="Rieske_2Fe-2S"/>
</dbReference>
<evidence type="ECO:0000256" key="5">
    <source>
        <dbReference type="ARBA" id="ARBA00023004"/>
    </source>
</evidence>
<evidence type="ECO:0000256" key="4">
    <source>
        <dbReference type="ARBA" id="ARBA00023002"/>
    </source>
</evidence>
<name>A0A1D9G2C2_MOOP1</name>
<dbReference type="InterPro" id="IPR015879">
    <property type="entry name" value="Ring_hydroxy_dOase_asu_C_dom"/>
</dbReference>
<dbReference type="InterPro" id="IPR001663">
    <property type="entry name" value="Rng_hydr_dOase-A"/>
</dbReference>
<dbReference type="PANTHER" id="PTHR43756">
    <property type="entry name" value="CHOLINE MONOOXYGENASE, CHLOROPLASTIC"/>
    <property type="match status" value="1"/>
</dbReference>
<dbReference type="AlphaFoldDB" id="A0A1D9G2C2"/>
<dbReference type="PANTHER" id="PTHR43756:SF5">
    <property type="entry name" value="CHOLINE MONOOXYGENASE, CHLOROPLASTIC"/>
    <property type="match status" value="1"/>
</dbReference>
<evidence type="ECO:0000313" key="9">
    <source>
        <dbReference type="Proteomes" id="UP000176944"/>
    </source>
</evidence>
<dbReference type="CDD" id="cd00680">
    <property type="entry name" value="RHO_alpha_C"/>
    <property type="match status" value="1"/>
</dbReference>
<reference evidence="9" key="1">
    <citation type="submission" date="2016-10" db="EMBL/GenBank/DDBJ databases">
        <title>Comparative genomics uncovers the prolific and rare metabolic potential of the cyanobacterial genus Moorea.</title>
        <authorList>
            <person name="Leao T."/>
            <person name="Castelao G."/>
            <person name="Korobeynikov A."/>
            <person name="Monroe E.A."/>
            <person name="Podell S."/>
            <person name="Glukhov E."/>
            <person name="Allen E."/>
            <person name="Gerwick W.H."/>
            <person name="Gerwick L."/>
        </authorList>
    </citation>
    <scope>NUCLEOTIDE SEQUENCE [LARGE SCALE GENOMIC DNA]</scope>
    <source>
        <strain evidence="9">JHB</strain>
    </source>
</reference>
<dbReference type="Gene3D" id="2.102.10.10">
    <property type="entry name" value="Rieske [2Fe-2S] iron-sulphur domain"/>
    <property type="match status" value="1"/>
</dbReference>
<dbReference type="SUPFAM" id="SSF50022">
    <property type="entry name" value="ISP domain"/>
    <property type="match status" value="1"/>
</dbReference>
<keyword evidence="5" id="KW-0408">Iron</keyword>
<evidence type="ECO:0000256" key="1">
    <source>
        <dbReference type="ARBA" id="ARBA00001962"/>
    </source>
</evidence>
<evidence type="ECO:0000259" key="7">
    <source>
        <dbReference type="PROSITE" id="PS51296"/>
    </source>
</evidence>